<proteinExistence type="predicted"/>
<accession>A0A7K0KFT6</accession>
<evidence type="ECO:0000256" key="1">
    <source>
        <dbReference type="SAM" id="MobiDB-lite"/>
    </source>
</evidence>
<protein>
    <submittedName>
        <fullName evidence="2">Antitoxin</fullName>
    </submittedName>
</protein>
<name>A0A7K0KFT6_9BACT</name>
<dbReference type="EMBL" id="VUNG01000021">
    <property type="protein sequence ID" value="MST84802.1"/>
    <property type="molecule type" value="Genomic_DNA"/>
</dbReference>
<evidence type="ECO:0000313" key="3">
    <source>
        <dbReference type="Proteomes" id="UP000438914"/>
    </source>
</evidence>
<sequence length="234" mass="24189">MGWLSLLTKAAPKLWRSGLKATSTLWQGGKAATVNVASATAKVASAAARNPKTTIVGGVAAFAGWQKLTNSDESYGTAVGKTLRKGVDGTGDFSHDVVNGFTGKNTVEDVKDTASNVLTGVKETAEEAKGVLGTLGETLRGISHFLGNLFGGNGTNMFGNFLDNLVHGKVSGLSIGALIAASYLIFGRTGLLGKIGGALMAMMMVGNNSQKQTPSVAQTAENELAREQQTGLRR</sequence>
<reference evidence="2 3" key="1">
    <citation type="submission" date="2019-08" db="EMBL/GenBank/DDBJ databases">
        <title>In-depth cultivation of the pig gut microbiome towards novel bacterial diversity and tailored functional studies.</title>
        <authorList>
            <person name="Wylensek D."/>
            <person name="Hitch T.C.A."/>
            <person name="Clavel T."/>
        </authorList>
    </citation>
    <scope>NUCLEOTIDE SEQUENCE [LARGE SCALE GENOMIC DNA]</scope>
    <source>
        <strain evidence="2 3">LKV-178-WT-2A</strain>
    </source>
</reference>
<feature type="region of interest" description="Disordered" evidence="1">
    <location>
        <begin position="212"/>
        <end position="234"/>
    </location>
</feature>
<organism evidence="2 3">
    <name type="scientific">Hallella mizrahii</name>
    <dbReference type="NCBI Taxonomy" id="2606637"/>
    <lineage>
        <taxon>Bacteria</taxon>
        <taxon>Pseudomonadati</taxon>
        <taxon>Bacteroidota</taxon>
        <taxon>Bacteroidia</taxon>
        <taxon>Bacteroidales</taxon>
        <taxon>Prevotellaceae</taxon>
        <taxon>Hallella</taxon>
    </lineage>
</organism>
<dbReference type="Proteomes" id="UP000438914">
    <property type="component" value="Unassembled WGS sequence"/>
</dbReference>
<dbReference type="AlphaFoldDB" id="A0A7K0KFT6"/>
<evidence type="ECO:0000313" key="2">
    <source>
        <dbReference type="EMBL" id="MST84802.1"/>
    </source>
</evidence>
<comment type="caution">
    <text evidence="2">The sequence shown here is derived from an EMBL/GenBank/DDBJ whole genome shotgun (WGS) entry which is preliminary data.</text>
</comment>
<keyword evidence="3" id="KW-1185">Reference proteome</keyword>
<gene>
    <name evidence="2" type="ORF">FYJ73_09005</name>
</gene>
<dbReference type="RefSeq" id="WP_154534375.1">
    <property type="nucleotide sequence ID" value="NZ_VUNG01000021.1"/>
</dbReference>